<dbReference type="Proteomes" id="UP000694930">
    <property type="component" value="Chromosome 10"/>
</dbReference>
<evidence type="ECO:0000259" key="2">
    <source>
        <dbReference type="Pfam" id="PF03732"/>
    </source>
</evidence>
<dbReference type="Pfam" id="PF03732">
    <property type="entry name" value="Retrotrans_gag"/>
    <property type="match status" value="1"/>
</dbReference>
<keyword evidence="3" id="KW-1185">Reference proteome</keyword>
<dbReference type="GeneID" id="107001289"/>
<dbReference type="RefSeq" id="XP_015054885.1">
    <property type="nucleotide sequence ID" value="XM_015199399.1"/>
</dbReference>
<gene>
    <name evidence="4" type="primary">LOC107001289</name>
</gene>
<accession>A0ABM1FCG4</accession>
<feature type="compositionally biased region" description="Basic and acidic residues" evidence="1">
    <location>
        <begin position="126"/>
        <end position="143"/>
    </location>
</feature>
<evidence type="ECO:0000256" key="1">
    <source>
        <dbReference type="SAM" id="MobiDB-lite"/>
    </source>
</evidence>
<protein>
    <submittedName>
        <fullName evidence="4">Uncharacterized protein LOC107001289</fullName>
    </submittedName>
</protein>
<sequence>MCKDRRALGGVPVTWEMFKTAILERFFPRDMRETKVEEFINLKQGSMKVREYYLKFVKLFRYATSLVSNNTDEMSRFLTGHSKDLDEECREAMRHDSMDLSRIMVHVQQVEESRKRKHTRAGNRSRQAEENFSRRSTTEIKDKPKFKKGLSHQGE</sequence>
<evidence type="ECO:0000313" key="4">
    <source>
        <dbReference type="RefSeq" id="XP_015054885.1"/>
    </source>
</evidence>
<organism evidence="3 4">
    <name type="scientific">Solanum pennellii</name>
    <name type="common">Tomato</name>
    <name type="synonym">Lycopersicon pennellii</name>
    <dbReference type="NCBI Taxonomy" id="28526"/>
    <lineage>
        <taxon>Eukaryota</taxon>
        <taxon>Viridiplantae</taxon>
        <taxon>Streptophyta</taxon>
        <taxon>Embryophyta</taxon>
        <taxon>Tracheophyta</taxon>
        <taxon>Spermatophyta</taxon>
        <taxon>Magnoliopsida</taxon>
        <taxon>eudicotyledons</taxon>
        <taxon>Gunneridae</taxon>
        <taxon>Pentapetalae</taxon>
        <taxon>asterids</taxon>
        <taxon>lamiids</taxon>
        <taxon>Solanales</taxon>
        <taxon>Solanaceae</taxon>
        <taxon>Solanoideae</taxon>
        <taxon>Solaneae</taxon>
        <taxon>Solanum</taxon>
        <taxon>Solanum subgen. Lycopersicon</taxon>
    </lineage>
</organism>
<reference evidence="4" key="2">
    <citation type="submission" date="2025-08" db="UniProtKB">
        <authorList>
            <consortium name="RefSeq"/>
        </authorList>
    </citation>
    <scope>IDENTIFICATION</scope>
</reference>
<feature type="region of interest" description="Disordered" evidence="1">
    <location>
        <begin position="110"/>
        <end position="155"/>
    </location>
</feature>
<feature type="domain" description="Retrotransposon gag" evidence="2">
    <location>
        <begin position="12"/>
        <end position="80"/>
    </location>
</feature>
<feature type="compositionally biased region" description="Basic residues" evidence="1">
    <location>
        <begin position="144"/>
        <end position="155"/>
    </location>
</feature>
<name>A0ABM1FCG4_SOLPN</name>
<reference evidence="3" key="1">
    <citation type="journal article" date="2014" name="Nat. Genet.">
        <title>The genome of the stress-tolerant wild tomato species Solanum pennellii.</title>
        <authorList>
            <person name="Bolger A."/>
            <person name="Scossa F."/>
            <person name="Bolger M.E."/>
            <person name="Lanz C."/>
            <person name="Maumus F."/>
            <person name="Tohge T."/>
            <person name="Quesneville H."/>
            <person name="Alseekh S."/>
            <person name="Sorensen I."/>
            <person name="Lichtenstein G."/>
            <person name="Fich E.A."/>
            <person name="Conte M."/>
            <person name="Keller H."/>
            <person name="Schneeberger K."/>
            <person name="Schwacke R."/>
            <person name="Ofner I."/>
            <person name="Vrebalov J."/>
            <person name="Xu Y."/>
            <person name="Osorio S."/>
            <person name="Aflitos S.A."/>
            <person name="Schijlen E."/>
            <person name="Jimenez-Gomez J.M."/>
            <person name="Ryngajllo M."/>
            <person name="Kimura S."/>
            <person name="Kumar R."/>
            <person name="Koenig D."/>
            <person name="Headland L.R."/>
            <person name="Maloof J.N."/>
            <person name="Sinha N."/>
            <person name="van Ham R.C."/>
            <person name="Lankhorst R.K."/>
            <person name="Mao L."/>
            <person name="Vogel A."/>
            <person name="Arsova B."/>
            <person name="Panstruga R."/>
            <person name="Fei Z."/>
            <person name="Rose J.K."/>
            <person name="Zamir D."/>
            <person name="Carrari F."/>
            <person name="Giovannoni J.J."/>
            <person name="Weigel D."/>
            <person name="Usadel B."/>
            <person name="Fernie A.R."/>
        </authorList>
    </citation>
    <scope>NUCLEOTIDE SEQUENCE [LARGE SCALE GENOMIC DNA]</scope>
    <source>
        <strain evidence="3">cv. LA0716</strain>
    </source>
</reference>
<evidence type="ECO:0000313" key="3">
    <source>
        <dbReference type="Proteomes" id="UP000694930"/>
    </source>
</evidence>
<dbReference type="InterPro" id="IPR005162">
    <property type="entry name" value="Retrotrans_gag_dom"/>
</dbReference>
<proteinExistence type="predicted"/>